<dbReference type="Gene3D" id="3.90.550.10">
    <property type="entry name" value="Spore Coat Polysaccharide Biosynthesis Protein SpsA, Chain A"/>
    <property type="match status" value="1"/>
</dbReference>
<dbReference type="EMBL" id="LCFP01000001">
    <property type="protein sequence ID" value="KKS98717.1"/>
    <property type="molecule type" value="Genomic_DNA"/>
</dbReference>
<protein>
    <submittedName>
        <fullName evidence="5">Family 2 glycosyltransferase, dolichol-phosphate mannosyltransferase</fullName>
        <ecNumber evidence="5">2.4.1.83</ecNumber>
    </submittedName>
</protein>
<reference evidence="5 6" key="1">
    <citation type="journal article" date="2015" name="Nature">
        <title>rRNA introns, odd ribosomes, and small enigmatic genomes across a large radiation of phyla.</title>
        <authorList>
            <person name="Brown C.T."/>
            <person name="Hug L.A."/>
            <person name="Thomas B.C."/>
            <person name="Sharon I."/>
            <person name="Castelle C.J."/>
            <person name="Singh A."/>
            <person name="Wilkins M.J."/>
            <person name="Williams K.H."/>
            <person name="Banfield J.F."/>
        </authorList>
    </citation>
    <scope>NUCLEOTIDE SEQUENCE [LARGE SCALE GENOMIC DNA]</scope>
</reference>
<comment type="caution">
    <text evidence="5">The sequence shown here is derived from an EMBL/GenBank/DDBJ whole genome shotgun (WGS) entry which is preliminary data.</text>
</comment>
<dbReference type="InterPro" id="IPR039528">
    <property type="entry name" value="DPM1-like"/>
</dbReference>
<dbReference type="Proteomes" id="UP000034894">
    <property type="component" value="Unassembled WGS sequence"/>
</dbReference>
<dbReference type="GO" id="GO:0016020">
    <property type="term" value="C:membrane"/>
    <property type="evidence" value="ECO:0007669"/>
    <property type="project" value="GOC"/>
</dbReference>
<dbReference type="PANTHER" id="PTHR43398:SF1">
    <property type="entry name" value="DOLICHOL-PHOSPHATE MANNOSYLTRANSFERASE SUBUNIT 1"/>
    <property type="match status" value="1"/>
</dbReference>
<dbReference type="InterPro" id="IPR001173">
    <property type="entry name" value="Glyco_trans_2-like"/>
</dbReference>
<comment type="similarity">
    <text evidence="1">Belongs to the glycosyltransferase 2 family.</text>
</comment>
<dbReference type="InterPro" id="IPR029044">
    <property type="entry name" value="Nucleotide-diphossugar_trans"/>
</dbReference>
<dbReference type="GO" id="GO:0004582">
    <property type="term" value="F:dolichyl-phosphate beta-D-mannosyltransferase activity"/>
    <property type="evidence" value="ECO:0007669"/>
    <property type="project" value="UniProtKB-EC"/>
</dbReference>
<dbReference type="GO" id="GO:0006488">
    <property type="term" value="P:dolichol-linked oligosaccharide biosynthetic process"/>
    <property type="evidence" value="ECO:0007669"/>
    <property type="project" value="TreeGrafter"/>
</dbReference>
<keyword evidence="3 5" id="KW-0808">Transferase</keyword>
<dbReference type="GO" id="GO:0035269">
    <property type="term" value="P:protein O-linked glycosylation via mannose"/>
    <property type="evidence" value="ECO:0007669"/>
    <property type="project" value="TreeGrafter"/>
</dbReference>
<evidence type="ECO:0000256" key="2">
    <source>
        <dbReference type="ARBA" id="ARBA00022676"/>
    </source>
</evidence>
<evidence type="ECO:0000256" key="1">
    <source>
        <dbReference type="ARBA" id="ARBA00006739"/>
    </source>
</evidence>
<keyword evidence="2 5" id="KW-0328">Glycosyltransferase</keyword>
<evidence type="ECO:0000256" key="3">
    <source>
        <dbReference type="ARBA" id="ARBA00022679"/>
    </source>
</evidence>
<proteinExistence type="inferred from homology"/>
<dbReference type="GO" id="GO:0006506">
    <property type="term" value="P:GPI anchor biosynthetic process"/>
    <property type="evidence" value="ECO:0007669"/>
    <property type="project" value="TreeGrafter"/>
</dbReference>
<dbReference type="AlphaFoldDB" id="A0A0G1DME4"/>
<dbReference type="SUPFAM" id="SSF53448">
    <property type="entry name" value="Nucleotide-diphospho-sugar transferases"/>
    <property type="match status" value="1"/>
</dbReference>
<dbReference type="STRING" id="1618443.UV73_C0001G0238"/>
<gene>
    <name evidence="5" type="ORF">UV73_C0001G0238</name>
</gene>
<evidence type="ECO:0000313" key="5">
    <source>
        <dbReference type="EMBL" id="KKS98717.1"/>
    </source>
</evidence>
<dbReference type="PANTHER" id="PTHR43398">
    <property type="entry name" value="DOLICHOL-PHOSPHATE MANNOSYLTRANSFERASE SUBUNIT 1"/>
    <property type="match status" value="1"/>
</dbReference>
<accession>A0A0G1DME4</accession>
<dbReference type="EC" id="2.4.1.83" evidence="5"/>
<sequence>MKQLSIKLSIILPTYNEAGNIIPLIESIRSNLPGKSYEIIISDDDSPDGTGNLAVKTYHNERNIKVIIRKKDKGLAYAIADGISKSRGEWIAVMDTDFNHDPQLLPLMLSLTGKYDLVIGSRYVKGGGMADPLRNLFSLWYNRLVRFVLRLPTNDNLCGYFMIRRRILKGLPKDKIFSGYGDYFIRLLFYLKKQKIRIIEIPAFYRERFSGKSKSRFLPMLINYTRTVVSLMINR</sequence>
<name>A0A0G1DME4_9BACT</name>
<organism evidence="5 6">
    <name type="scientific">Candidatus Gottesmanbacteria bacterium GW2011_GWA2_43_14</name>
    <dbReference type="NCBI Taxonomy" id="1618443"/>
    <lineage>
        <taxon>Bacteria</taxon>
        <taxon>Candidatus Gottesmaniibacteriota</taxon>
    </lineage>
</organism>
<dbReference type="Pfam" id="PF00535">
    <property type="entry name" value="Glycos_transf_2"/>
    <property type="match status" value="1"/>
</dbReference>
<feature type="domain" description="Glycosyltransferase 2-like" evidence="4">
    <location>
        <begin position="9"/>
        <end position="169"/>
    </location>
</feature>
<evidence type="ECO:0000259" key="4">
    <source>
        <dbReference type="Pfam" id="PF00535"/>
    </source>
</evidence>
<evidence type="ECO:0000313" key="6">
    <source>
        <dbReference type="Proteomes" id="UP000034894"/>
    </source>
</evidence>